<evidence type="ECO:0000256" key="11">
    <source>
        <dbReference type="PROSITE-ProRule" id="PRU00043"/>
    </source>
</evidence>
<dbReference type="PROSITE" id="PS50268">
    <property type="entry name" value="CADHERIN_2"/>
    <property type="match status" value="5"/>
</dbReference>
<feature type="region of interest" description="Disordered" evidence="12">
    <location>
        <begin position="685"/>
        <end position="707"/>
    </location>
</feature>
<dbReference type="OrthoDB" id="6252479at2759"/>
<dbReference type="InterPro" id="IPR032455">
    <property type="entry name" value="Cadherin_C"/>
</dbReference>
<comment type="subcellular location">
    <subcellularLocation>
        <location evidence="2">Membrane</location>
        <topology evidence="2">Single-pass membrane protein</topology>
    </subcellularLocation>
</comment>
<dbReference type="AlphaFoldDB" id="A0A7K4KDF4"/>
<evidence type="ECO:0000313" key="16">
    <source>
        <dbReference type="Proteomes" id="UP000545332"/>
    </source>
</evidence>
<feature type="compositionally biased region" description="Low complexity" evidence="12">
    <location>
        <begin position="697"/>
        <end position="707"/>
    </location>
</feature>
<dbReference type="InterPro" id="IPR013164">
    <property type="entry name" value="Cadherin_N"/>
</dbReference>
<protein>
    <submittedName>
        <fullName evidence="15">PCDGC protein</fullName>
    </submittedName>
</protein>
<dbReference type="Pfam" id="PF16492">
    <property type="entry name" value="Cadherin_C_2"/>
    <property type="match status" value="1"/>
</dbReference>
<reference evidence="15 16" key="1">
    <citation type="submission" date="2019-09" db="EMBL/GenBank/DDBJ databases">
        <title>Bird 10,000 Genomes (B10K) Project - Family phase.</title>
        <authorList>
            <person name="Zhang G."/>
        </authorList>
    </citation>
    <scope>NUCLEOTIDE SEQUENCE [LARGE SCALE GENOMIC DNA]</scope>
    <source>
        <strain evidence="15">B10K-MSB-42743</strain>
        <tissue evidence="15">Heart</tissue>
    </source>
</reference>
<dbReference type="FunFam" id="2.60.40.60:FF:000002">
    <property type="entry name" value="Protocadherin alpha 2"/>
    <property type="match status" value="1"/>
</dbReference>
<name>A0A7K4KDF4_9AVES</name>
<dbReference type="EMBL" id="VWPX01008959">
    <property type="protein sequence ID" value="NWI13976.1"/>
    <property type="molecule type" value="Genomic_DNA"/>
</dbReference>
<dbReference type="PROSITE" id="PS00232">
    <property type="entry name" value="CADHERIN_1"/>
    <property type="match status" value="3"/>
</dbReference>
<feature type="domain" description="Cadherin" evidence="14">
    <location>
        <begin position="453"/>
        <end position="562"/>
    </location>
</feature>
<gene>
    <name evidence="15" type="primary">Pcdhga12_3</name>
    <name evidence="15" type="ORF">CRYSOU_R05196</name>
</gene>
<keyword evidence="9 13" id="KW-0472">Membrane</keyword>
<dbReference type="PRINTS" id="PR00205">
    <property type="entry name" value="CADHERIN"/>
</dbReference>
<keyword evidence="5" id="KW-0677">Repeat</keyword>
<dbReference type="FunFam" id="2.60.40.60:FF:000006">
    <property type="entry name" value="Protocadherin alpha 2"/>
    <property type="match status" value="1"/>
</dbReference>
<feature type="domain" description="Cadherin" evidence="14">
    <location>
        <begin position="243"/>
        <end position="347"/>
    </location>
</feature>
<evidence type="ECO:0000256" key="4">
    <source>
        <dbReference type="ARBA" id="ARBA00022729"/>
    </source>
</evidence>
<evidence type="ECO:0000259" key="14">
    <source>
        <dbReference type="PROSITE" id="PS50268"/>
    </source>
</evidence>
<dbReference type="SMART" id="SM00112">
    <property type="entry name" value="CA"/>
    <property type="match status" value="5"/>
</dbReference>
<dbReference type="PANTHER" id="PTHR24028:SF234">
    <property type="entry name" value="PROTOCADHERIN GAMMA-A3"/>
    <property type="match status" value="1"/>
</dbReference>
<dbReference type="SUPFAM" id="SSF49313">
    <property type="entry name" value="Cadherin-like"/>
    <property type="match status" value="5"/>
</dbReference>
<dbReference type="GO" id="GO:0005886">
    <property type="term" value="C:plasma membrane"/>
    <property type="evidence" value="ECO:0007669"/>
    <property type="project" value="InterPro"/>
</dbReference>
<evidence type="ECO:0000256" key="7">
    <source>
        <dbReference type="ARBA" id="ARBA00022889"/>
    </source>
</evidence>
<evidence type="ECO:0000256" key="12">
    <source>
        <dbReference type="SAM" id="MobiDB-lite"/>
    </source>
</evidence>
<dbReference type="FunFam" id="2.60.40.60:FF:000129">
    <property type="entry name" value="protocadherin alpha-C2 isoform X1"/>
    <property type="match status" value="1"/>
</dbReference>
<keyword evidence="7" id="KW-0130">Cell adhesion</keyword>
<dbReference type="InterPro" id="IPR015919">
    <property type="entry name" value="Cadherin-like_sf"/>
</dbReference>
<feature type="non-terminal residue" evidence="15">
    <location>
        <position position="707"/>
    </location>
</feature>
<dbReference type="CDD" id="cd11304">
    <property type="entry name" value="Cadherin_repeat"/>
    <property type="match status" value="4"/>
</dbReference>
<comment type="caution">
    <text evidence="15">The sequence shown here is derived from an EMBL/GenBank/DDBJ whole genome shotgun (WGS) entry which is preliminary data.</text>
</comment>
<dbReference type="InterPro" id="IPR020894">
    <property type="entry name" value="Cadherin_CS"/>
</dbReference>
<feature type="domain" description="Cadherin" evidence="14">
    <location>
        <begin position="47"/>
        <end position="133"/>
    </location>
</feature>
<evidence type="ECO:0000256" key="3">
    <source>
        <dbReference type="ARBA" id="ARBA00022692"/>
    </source>
</evidence>
<dbReference type="Proteomes" id="UP000545332">
    <property type="component" value="Unassembled WGS sequence"/>
</dbReference>
<organism evidence="15 16">
    <name type="scientific">Crypturellus soui</name>
    <dbReference type="NCBI Taxonomy" id="458187"/>
    <lineage>
        <taxon>Eukaryota</taxon>
        <taxon>Metazoa</taxon>
        <taxon>Chordata</taxon>
        <taxon>Craniata</taxon>
        <taxon>Vertebrata</taxon>
        <taxon>Euteleostomi</taxon>
        <taxon>Archelosauria</taxon>
        <taxon>Archosauria</taxon>
        <taxon>Dinosauria</taxon>
        <taxon>Saurischia</taxon>
        <taxon>Theropoda</taxon>
        <taxon>Coelurosauria</taxon>
        <taxon>Aves</taxon>
        <taxon>Palaeognathae</taxon>
        <taxon>Tinamiformes</taxon>
        <taxon>Tinamidae</taxon>
        <taxon>Crypturellus</taxon>
    </lineage>
</organism>
<keyword evidence="4" id="KW-0732">Signal</keyword>
<evidence type="ECO:0000313" key="15">
    <source>
        <dbReference type="EMBL" id="NWI13976.1"/>
    </source>
</evidence>
<keyword evidence="8 13" id="KW-1133">Transmembrane helix</keyword>
<feature type="domain" description="Cadherin" evidence="14">
    <location>
        <begin position="134"/>
        <end position="242"/>
    </location>
</feature>
<feature type="transmembrane region" description="Helical" evidence="13">
    <location>
        <begin position="601"/>
        <end position="623"/>
    </location>
</feature>
<keyword evidence="3 13" id="KW-0812">Transmembrane</keyword>
<dbReference type="GO" id="GO:0005509">
    <property type="term" value="F:calcium ion binding"/>
    <property type="evidence" value="ECO:0007669"/>
    <property type="project" value="UniProtKB-UniRule"/>
</dbReference>
<dbReference type="FunFam" id="2.60.40.60:FF:000018">
    <property type="entry name" value="Protocadherin gamma c3"/>
    <property type="match status" value="1"/>
</dbReference>
<accession>A0A7K4KDF4</accession>
<evidence type="ECO:0000256" key="1">
    <source>
        <dbReference type="ARBA" id="ARBA00003436"/>
    </source>
</evidence>
<feature type="domain" description="Cadherin" evidence="14">
    <location>
        <begin position="356"/>
        <end position="452"/>
    </location>
</feature>
<dbReference type="InterPro" id="IPR002126">
    <property type="entry name" value="Cadherin-like_dom"/>
</dbReference>
<dbReference type="Pfam" id="PF08266">
    <property type="entry name" value="Cadherin_2"/>
    <property type="match status" value="1"/>
</dbReference>
<evidence type="ECO:0000256" key="6">
    <source>
        <dbReference type="ARBA" id="ARBA00022837"/>
    </source>
</evidence>
<feature type="non-terminal residue" evidence="15">
    <location>
        <position position="1"/>
    </location>
</feature>
<dbReference type="FunFam" id="2.60.40.60:FF:000001">
    <property type="entry name" value="Protocadherin alpha 2"/>
    <property type="match status" value="1"/>
</dbReference>
<evidence type="ECO:0000256" key="13">
    <source>
        <dbReference type="SAM" id="Phobius"/>
    </source>
</evidence>
<evidence type="ECO:0000256" key="8">
    <source>
        <dbReference type="ARBA" id="ARBA00022989"/>
    </source>
</evidence>
<comment type="function">
    <text evidence="1">Potential calcium-dependent cell-adhesion protein. May be involved in the establishment and maintenance of specific neuronal connections in the brain.</text>
</comment>
<keyword evidence="10" id="KW-0325">Glycoprotein</keyword>
<dbReference type="InterPro" id="IPR050174">
    <property type="entry name" value="Protocadherin/Cadherin-CA"/>
</dbReference>
<dbReference type="PANTHER" id="PTHR24028">
    <property type="entry name" value="CADHERIN-87A"/>
    <property type="match status" value="1"/>
</dbReference>
<dbReference type="Gene3D" id="2.60.40.60">
    <property type="entry name" value="Cadherins"/>
    <property type="match status" value="5"/>
</dbReference>
<keyword evidence="6 11" id="KW-0106">Calcium</keyword>
<proteinExistence type="predicted"/>
<evidence type="ECO:0000256" key="2">
    <source>
        <dbReference type="ARBA" id="ARBA00004167"/>
    </source>
</evidence>
<evidence type="ECO:0000256" key="9">
    <source>
        <dbReference type="ARBA" id="ARBA00023136"/>
    </source>
</evidence>
<dbReference type="Pfam" id="PF00028">
    <property type="entry name" value="Cadherin"/>
    <property type="match status" value="4"/>
</dbReference>
<dbReference type="GO" id="GO:0007156">
    <property type="term" value="P:homophilic cell adhesion via plasma membrane adhesion molecules"/>
    <property type="evidence" value="ECO:0007669"/>
    <property type="project" value="InterPro"/>
</dbReference>
<evidence type="ECO:0000256" key="5">
    <source>
        <dbReference type="ARBA" id="ARBA00022737"/>
    </source>
</evidence>
<keyword evidence="16" id="KW-1185">Reference proteome</keyword>
<sequence length="707" mass="76592">MWWQEKRIARRGQALLWCVLVAAWEVSWGQLRYSVPEEMPKGSFVGDVAKDLGLEISALRDGGARIVGKGRKQYFSLSEKTGHLVMAERIDRDQLCEGADECVLRCEMIVEGEMKIYAIEVEVKDINDNAPSFREAETELKVSETTAIGSRFLLSIARDPDSGSYSLQRYEMRGDEHFALVVQTAPDREKRPELVLAKALDREEAAFHDLVLTAVDGGDPARTGTARIRVVVLDANDNAPVFSQTVYTVRVREDVPVSSTLLIVSATDADGEIYGEVTFSFQKISVKASEIFHLDRKTGAIILVKSLDFEEGDSYEMEVQAKDGGGLSDTAKVTIVVTDVNDNAPEISVRSLLGAVPEDSPSGTMVALLHVQDRDSGANGEVRCSLDAGLPFRLRSSLGSYYSVETSRELDREAVSEYNVTVRATDGGSPALWSSAVLALRVLDVNDNAPVFAEARYSAWLPENNAKGALVLTVRAWDADWGENARVRYRLCEGQVRGAPLSSYVSVHAETGALYALRSFDYEEVREVGLWVRAEDGGAPALSSNVSVRLLIVDENDNAPQVLYPPPASSGTGAVAGWTGVELAPRSAEPGTLAGGSVTRWLVVAVAAVGCLLVTFLLVLLSLRLRQWRRSRLLAVGSGTLRAVPASHFVGIEGVRAFLHSYAHDVSLTADSRKSQLGCPGGSCCNTLPPAPPPDKGAPLLLPEELS</sequence>
<evidence type="ECO:0000256" key="10">
    <source>
        <dbReference type="ARBA" id="ARBA00023180"/>
    </source>
</evidence>